<gene>
    <name evidence="1" type="ORF">SS50377_20615</name>
</gene>
<dbReference type="EMBL" id="AUWU02000001">
    <property type="protein sequence ID" value="KAH0577264.1"/>
    <property type="molecule type" value="Genomic_DNA"/>
</dbReference>
<dbReference type="KEGG" id="ssao:94294638"/>
<evidence type="ECO:0000313" key="2">
    <source>
        <dbReference type="Proteomes" id="UP000018208"/>
    </source>
</evidence>
<dbReference type="AlphaFoldDB" id="A0A9P8S1H2"/>
<keyword evidence="2" id="KW-1185">Reference proteome</keyword>
<protein>
    <submittedName>
        <fullName evidence="1">Uncharacterized protein</fullName>
    </submittedName>
</protein>
<reference evidence="1 2" key="1">
    <citation type="journal article" date="2014" name="PLoS Genet.">
        <title>The Genome of Spironucleus salmonicida Highlights a Fish Pathogen Adapted to Fluctuating Environments.</title>
        <authorList>
            <person name="Xu F."/>
            <person name="Jerlstrom-Hultqvist J."/>
            <person name="Einarsson E."/>
            <person name="Astvaldsson A."/>
            <person name="Svard S.G."/>
            <person name="Andersson J.O."/>
        </authorList>
    </citation>
    <scope>NUCLEOTIDE SEQUENCE [LARGE SCALE GENOMIC DNA]</scope>
    <source>
        <strain evidence="1 2">ATCC 50377</strain>
    </source>
</reference>
<sequence>MGACQTNTQYNHGDVSINTSLSYPTDPINIHQVNYSGTILIKQKSGVALDGDCMSDRFSEIVVQRLQHIDTIVDSVLFDE</sequence>
<dbReference type="RefSeq" id="XP_067768037.1">
    <property type="nucleotide sequence ID" value="XM_067904555.1"/>
</dbReference>
<dbReference type="GeneID" id="94294638"/>
<evidence type="ECO:0000313" key="1">
    <source>
        <dbReference type="EMBL" id="KAH0577264.1"/>
    </source>
</evidence>
<organism evidence="1 2">
    <name type="scientific">Spironucleus salmonicida</name>
    <dbReference type="NCBI Taxonomy" id="348837"/>
    <lineage>
        <taxon>Eukaryota</taxon>
        <taxon>Metamonada</taxon>
        <taxon>Diplomonadida</taxon>
        <taxon>Hexamitidae</taxon>
        <taxon>Hexamitinae</taxon>
        <taxon>Spironucleus</taxon>
    </lineage>
</organism>
<comment type="caution">
    <text evidence="1">The sequence shown here is derived from an EMBL/GenBank/DDBJ whole genome shotgun (WGS) entry which is preliminary data.</text>
</comment>
<accession>A0A9P8S1H2</accession>
<name>A0A9P8S1H2_9EUKA</name>
<proteinExistence type="predicted"/>
<dbReference type="Proteomes" id="UP000018208">
    <property type="component" value="Unassembled WGS sequence"/>
</dbReference>